<evidence type="ECO:0000313" key="2">
    <source>
        <dbReference type="Proteomes" id="UP000027361"/>
    </source>
</evidence>
<dbReference type="RefSeq" id="XP_013242761.1">
    <property type="nucleotide sequence ID" value="XM_013387307.1"/>
</dbReference>
<dbReference type="GeneID" id="25261536"/>
<proteinExistence type="predicted"/>
<accession>A0A066VSH4</accession>
<name>A0A066VSH4_TILAU</name>
<comment type="caution">
    <text evidence="1">The sequence shown here is derived from an EMBL/GenBank/DDBJ whole genome shotgun (WGS) entry which is preliminary data.</text>
</comment>
<dbReference type="InParanoid" id="A0A066VSH4"/>
<evidence type="ECO:0000313" key="1">
    <source>
        <dbReference type="EMBL" id="KDN44391.1"/>
    </source>
</evidence>
<sequence length="80" mass="9211">MKIHHRHMRLNLNVHALHCHCIASPFRLRPSFPFTLHVFLCTAVTSSASTSLLRGNDKRSKLDAQFDVSILHRNVFAARY</sequence>
<dbReference type="HOGENOM" id="CLU_2591460_0_0_1"/>
<dbReference type="EMBL" id="JMSN01000052">
    <property type="protein sequence ID" value="KDN44391.1"/>
    <property type="molecule type" value="Genomic_DNA"/>
</dbReference>
<protein>
    <submittedName>
        <fullName evidence="1">Uncharacterized protein</fullName>
    </submittedName>
</protein>
<organism evidence="1 2">
    <name type="scientific">Tilletiaria anomala (strain ATCC 24038 / CBS 436.72 / UBC 951)</name>
    <dbReference type="NCBI Taxonomy" id="1037660"/>
    <lineage>
        <taxon>Eukaryota</taxon>
        <taxon>Fungi</taxon>
        <taxon>Dikarya</taxon>
        <taxon>Basidiomycota</taxon>
        <taxon>Ustilaginomycotina</taxon>
        <taxon>Exobasidiomycetes</taxon>
        <taxon>Georgefischeriales</taxon>
        <taxon>Tilletiariaceae</taxon>
        <taxon>Tilletiaria</taxon>
    </lineage>
</organism>
<keyword evidence="2" id="KW-1185">Reference proteome</keyword>
<gene>
    <name evidence="1" type="ORF">K437DRAFT_139188</name>
</gene>
<dbReference type="Proteomes" id="UP000027361">
    <property type="component" value="Unassembled WGS sequence"/>
</dbReference>
<reference evidence="1 2" key="1">
    <citation type="submission" date="2014-05" db="EMBL/GenBank/DDBJ databases">
        <title>Draft genome sequence of a rare smut relative, Tilletiaria anomala UBC 951.</title>
        <authorList>
            <consortium name="DOE Joint Genome Institute"/>
            <person name="Toome M."/>
            <person name="Kuo A."/>
            <person name="Henrissat B."/>
            <person name="Lipzen A."/>
            <person name="Tritt A."/>
            <person name="Yoshinaga Y."/>
            <person name="Zane M."/>
            <person name="Barry K."/>
            <person name="Grigoriev I.V."/>
            <person name="Spatafora J.W."/>
            <person name="Aimea M.C."/>
        </authorList>
    </citation>
    <scope>NUCLEOTIDE SEQUENCE [LARGE SCALE GENOMIC DNA]</scope>
    <source>
        <strain evidence="1 2">UBC 951</strain>
    </source>
</reference>
<dbReference type="AlphaFoldDB" id="A0A066VSH4"/>